<dbReference type="GeneID" id="56081795"/>
<organism evidence="1 2">
    <name type="scientific">Halosimplex pelagicum</name>
    <dbReference type="NCBI Taxonomy" id="869886"/>
    <lineage>
        <taxon>Archaea</taxon>
        <taxon>Methanobacteriati</taxon>
        <taxon>Methanobacteriota</taxon>
        <taxon>Stenosarchaea group</taxon>
        <taxon>Halobacteria</taxon>
        <taxon>Halobacteriales</taxon>
        <taxon>Haloarculaceae</taxon>
        <taxon>Halosimplex</taxon>
    </lineage>
</organism>
<dbReference type="Pfam" id="PF19102">
    <property type="entry name" value="DUF5789"/>
    <property type="match status" value="1"/>
</dbReference>
<dbReference type="RefSeq" id="WP_179920733.1">
    <property type="nucleotide sequence ID" value="NZ_CP058909.1"/>
</dbReference>
<reference evidence="1 2" key="1">
    <citation type="submission" date="2020-07" db="EMBL/GenBank/DDBJ databases">
        <title>Halosimplex litoreum sp. nov. and Halosimplex rubrum sp. nov., isolated from different salt environments.</title>
        <authorList>
            <person name="Cui H."/>
        </authorList>
    </citation>
    <scope>NUCLEOTIDE SEQUENCE [LARGE SCALE GENOMIC DNA]</scope>
    <source>
        <strain evidence="1 2">R2</strain>
    </source>
</reference>
<proteinExistence type="predicted"/>
<dbReference type="EMBL" id="CP058909">
    <property type="protein sequence ID" value="QLH80917.1"/>
    <property type="molecule type" value="Genomic_DNA"/>
</dbReference>
<evidence type="ECO:0000313" key="1">
    <source>
        <dbReference type="EMBL" id="QLH80917.1"/>
    </source>
</evidence>
<keyword evidence="2" id="KW-1185">Reference proteome</keyword>
<dbReference type="Proteomes" id="UP000509346">
    <property type="component" value="Chromosome"/>
</dbReference>
<dbReference type="InterPro" id="IPR043899">
    <property type="entry name" value="DUF5789"/>
</dbReference>
<accession>A0A7D5P4V9</accession>
<protein>
    <recommendedName>
        <fullName evidence="3">DUF2795 domain-containing protein</fullName>
    </recommendedName>
</protein>
<dbReference type="KEGG" id="hpel:HZS54_04360"/>
<evidence type="ECO:0000313" key="2">
    <source>
        <dbReference type="Proteomes" id="UP000509346"/>
    </source>
</evidence>
<name>A0A7D5P4V9_9EURY</name>
<dbReference type="AlphaFoldDB" id="A0A7D5P4V9"/>
<dbReference type="OrthoDB" id="317850at2157"/>
<sequence>MRITETRRLFTESCEYPTDAATVVDRVGGVEIEAPTGDTTTVETVLARSNVGTYESADDVYTALMGNLDDSFIGLKYYDDRGDNQPHPHRNWH</sequence>
<gene>
    <name evidence="1" type="ORF">HZS54_04360</name>
</gene>
<evidence type="ECO:0008006" key="3">
    <source>
        <dbReference type="Google" id="ProtNLM"/>
    </source>
</evidence>